<name>A0A0C2YME4_HEBCY</name>
<proteinExistence type="predicted"/>
<protein>
    <submittedName>
        <fullName evidence="1">Uncharacterized protein</fullName>
    </submittedName>
</protein>
<reference evidence="1 2" key="1">
    <citation type="submission" date="2014-04" db="EMBL/GenBank/DDBJ databases">
        <authorList>
            <consortium name="DOE Joint Genome Institute"/>
            <person name="Kuo A."/>
            <person name="Gay G."/>
            <person name="Dore J."/>
            <person name="Kohler A."/>
            <person name="Nagy L.G."/>
            <person name="Floudas D."/>
            <person name="Copeland A."/>
            <person name="Barry K.W."/>
            <person name="Cichocki N."/>
            <person name="Veneault-Fourrey C."/>
            <person name="LaButti K."/>
            <person name="Lindquist E.A."/>
            <person name="Lipzen A."/>
            <person name="Lundell T."/>
            <person name="Morin E."/>
            <person name="Murat C."/>
            <person name="Sun H."/>
            <person name="Tunlid A."/>
            <person name="Henrissat B."/>
            <person name="Grigoriev I.V."/>
            <person name="Hibbett D.S."/>
            <person name="Martin F."/>
            <person name="Nordberg H.P."/>
            <person name="Cantor M.N."/>
            <person name="Hua S.X."/>
        </authorList>
    </citation>
    <scope>NUCLEOTIDE SEQUENCE [LARGE SCALE GENOMIC DNA]</scope>
    <source>
        <strain evidence="2">h7</strain>
    </source>
</reference>
<accession>A0A0C2YME4</accession>
<dbReference type="AlphaFoldDB" id="A0A0C2YME4"/>
<evidence type="ECO:0000313" key="1">
    <source>
        <dbReference type="EMBL" id="KIM42157.1"/>
    </source>
</evidence>
<dbReference type="Proteomes" id="UP000053424">
    <property type="component" value="Unassembled WGS sequence"/>
</dbReference>
<keyword evidence="2" id="KW-1185">Reference proteome</keyword>
<dbReference type="EMBL" id="KN831778">
    <property type="protein sequence ID" value="KIM42157.1"/>
    <property type="molecule type" value="Genomic_DNA"/>
</dbReference>
<evidence type="ECO:0000313" key="2">
    <source>
        <dbReference type="Proteomes" id="UP000053424"/>
    </source>
</evidence>
<organism evidence="1 2">
    <name type="scientific">Hebeloma cylindrosporum</name>
    <dbReference type="NCBI Taxonomy" id="76867"/>
    <lineage>
        <taxon>Eukaryota</taxon>
        <taxon>Fungi</taxon>
        <taxon>Dikarya</taxon>
        <taxon>Basidiomycota</taxon>
        <taxon>Agaricomycotina</taxon>
        <taxon>Agaricomycetes</taxon>
        <taxon>Agaricomycetidae</taxon>
        <taxon>Agaricales</taxon>
        <taxon>Agaricineae</taxon>
        <taxon>Hymenogastraceae</taxon>
        <taxon>Hebeloma</taxon>
    </lineage>
</organism>
<dbReference type="OrthoDB" id="2977329at2759"/>
<gene>
    <name evidence="1" type="ORF">M413DRAFT_128343</name>
</gene>
<reference evidence="2" key="2">
    <citation type="submission" date="2015-01" db="EMBL/GenBank/DDBJ databases">
        <title>Evolutionary Origins and Diversification of the Mycorrhizal Mutualists.</title>
        <authorList>
            <consortium name="DOE Joint Genome Institute"/>
            <consortium name="Mycorrhizal Genomics Consortium"/>
            <person name="Kohler A."/>
            <person name="Kuo A."/>
            <person name="Nagy L.G."/>
            <person name="Floudas D."/>
            <person name="Copeland A."/>
            <person name="Barry K.W."/>
            <person name="Cichocki N."/>
            <person name="Veneault-Fourrey C."/>
            <person name="LaButti K."/>
            <person name="Lindquist E.A."/>
            <person name="Lipzen A."/>
            <person name="Lundell T."/>
            <person name="Morin E."/>
            <person name="Murat C."/>
            <person name="Riley R."/>
            <person name="Ohm R."/>
            <person name="Sun H."/>
            <person name="Tunlid A."/>
            <person name="Henrissat B."/>
            <person name="Grigoriev I.V."/>
            <person name="Hibbett D.S."/>
            <person name="Martin F."/>
        </authorList>
    </citation>
    <scope>NUCLEOTIDE SEQUENCE [LARGE SCALE GENOMIC DNA]</scope>
    <source>
        <strain evidence="2">h7</strain>
    </source>
</reference>
<sequence length="146" mass="16514">MLMSHESREGIMDTFFREFFKQLFSAFGTPEQGTPCLERISISNTLDAKSMYTFMGIPDHAALQPLTWCSIPSIIEEALAPYPKVLQNLEVCLLVKSIDVDGSVSEIAKEAVRTGVWKTFAQRDRFRIDFSPGKRVDGDEEGMRML</sequence>
<dbReference type="HOGENOM" id="CLU_1777676_0_0_1"/>